<name>A0A6P1BHI9_9BRAD</name>
<evidence type="ECO:0000256" key="2">
    <source>
        <dbReference type="SAM" id="SignalP"/>
    </source>
</evidence>
<feature type="compositionally biased region" description="Basic and acidic residues" evidence="1">
    <location>
        <begin position="103"/>
        <end position="113"/>
    </location>
</feature>
<accession>A0A6P1BHI9</accession>
<feature type="signal peptide" evidence="2">
    <location>
        <begin position="1"/>
        <end position="26"/>
    </location>
</feature>
<feature type="chain" id="PRO_5026762852" description="Secreted protein" evidence="2">
    <location>
        <begin position="27"/>
        <end position="165"/>
    </location>
</feature>
<organism evidence="3 4">
    <name type="scientific">Bradyrhizobium uaiense</name>
    <dbReference type="NCBI Taxonomy" id="2594946"/>
    <lineage>
        <taxon>Bacteria</taxon>
        <taxon>Pseudomonadati</taxon>
        <taxon>Pseudomonadota</taxon>
        <taxon>Alphaproteobacteria</taxon>
        <taxon>Hyphomicrobiales</taxon>
        <taxon>Nitrobacteraceae</taxon>
        <taxon>Bradyrhizobium</taxon>
    </lineage>
</organism>
<keyword evidence="2" id="KW-0732">Signal</keyword>
<sequence length="165" mass="17977">MLRAGWRPVVALTVLGTIGLAAVATADPIEPSKIRTIRIAPQSADDRGDPSTTPPKYNRLHVLTVRPRLPDEHRDAAGREWPTTTTASEPAADAHAVRTTPVRPEHDATHDATGRAWSATPGLVSPASNPHQVRSLRIRSEQTDPNDRYRRFAPEALEPSQAVPQ</sequence>
<feature type="region of interest" description="Disordered" evidence="1">
    <location>
        <begin position="37"/>
        <end position="165"/>
    </location>
</feature>
<dbReference type="Proteomes" id="UP000468531">
    <property type="component" value="Unassembled WGS sequence"/>
</dbReference>
<dbReference type="EMBL" id="VKHP01000066">
    <property type="protein sequence ID" value="NEU97689.1"/>
    <property type="molecule type" value="Genomic_DNA"/>
</dbReference>
<keyword evidence="4" id="KW-1185">Reference proteome</keyword>
<dbReference type="AlphaFoldDB" id="A0A6P1BHI9"/>
<evidence type="ECO:0000313" key="4">
    <source>
        <dbReference type="Proteomes" id="UP000468531"/>
    </source>
</evidence>
<protein>
    <recommendedName>
        <fullName evidence="5">Secreted protein</fullName>
    </recommendedName>
</protein>
<reference evidence="3 4" key="1">
    <citation type="journal article" date="2020" name="Arch. Microbiol.">
        <title>Bradyrhizobium uaiense sp. nov., a new highly efficient cowpea symbiont.</title>
        <authorList>
            <person name="Cabral Michel D."/>
            <person name="Azarias Guimaraes A."/>
            <person name="Martins da Costa E."/>
            <person name="Soares de Carvalho T."/>
            <person name="Balsanelli E."/>
            <person name="Willems A."/>
            <person name="Maltempi de Souza E."/>
            <person name="de Souza Moreira F.M."/>
        </authorList>
    </citation>
    <scope>NUCLEOTIDE SEQUENCE [LARGE SCALE GENOMIC DNA]</scope>
    <source>
        <strain evidence="3 4">UFLA 03-164</strain>
    </source>
</reference>
<feature type="compositionally biased region" description="Basic and acidic residues" evidence="1">
    <location>
        <begin position="138"/>
        <end position="153"/>
    </location>
</feature>
<gene>
    <name evidence="3" type="ORF">FNJ47_18080</name>
</gene>
<dbReference type="RefSeq" id="WP_163155329.1">
    <property type="nucleotide sequence ID" value="NZ_VKHP01000066.1"/>
</dbReference>
<proteinExistence type="predicted"/>
<evidence type="ECO:0008006" key="5">
    <source>
        <dbReference type="Google" id="ProtNLM"/>
    </source>
</evidence>
<evidence type="ECO:0000256" key="1">
    <source>
        <dbReference type="SAM" id="MobiDB-lite"/>
    </source>
</evidence>
<evidence type="ECO:0000313" key="3">
    <source>
        <dbReference type="EMBL" id="NEU97689.1"/>
    </source>
</evidence>
<feature type="compositionally biased region" description="Basic and acidic residues" evidence="1">
    <location>
        <begin position="68"/>
        <end position="78"/>
    </location>
</feature>
<comment type="caution">
    <text evidence="3">The sequence shown here is derived from an EMBL/GenBank/DDBJ whole genome shotgun (WGS) entry which is preliminary data.</text>
</comment>